<dbReference type="PANTHER" id="PTHR22911">
    <property type="entry name" value="ACYL-MALONYL CONDENSING ENZYME-RELATED"/>
    <property type="match status" value="1"/>
</dbReference>
<feature type="transmembrane region" description="Helical" evidence="6">
    <location>
        <begin position="108"/>
        <end position="125"/>
    </location>
</feature>
<evidence type="ECO:0000313" key="9">
    <source>
        <dbReference type="Proteomes" id="UP000190135"/>
    </source>
</evidence>
<dbReference type="STRING" id="1365950.SAMN05428963_106165"/>
<keyword evidence="4 6" id="KW-1133">Transmembrane helix</keyword>
<dbReference type="PANTHER" id="PTHR22911:SF6">
    <property type="entry name" value="SOLUTE CARRIER FAMILY 35 MEMBER G1"/>
    <property type="match status" value="1"/>
</dbReference>
<feature type="domain" description="EamA" evidence="7">
    <location>
        <begin position="16"/>
        <end position="148"/>
    </location>
</feature>
<accession>A0A1T4RAN4</accession>
<proteinExistence type="inferred from homology"/>
<dbReference type="Proteomes" id="UP000190135">
    <property type="component" value="Unassembled WGS sequence"/>
</dbReference>
<feature type="transmembrane region" description="Helical" evidence="6">
    <location>
        <begin position="158"/>
        <end position="175"/>
    </location>
</feature>
<organism evidence="8 9">
    <name type="scientific">Consotaella salsifontis</name>
    <dbReference type="NCBI Taxonomy" id="1365950"/>
    <lineage>
        <taxon>Bacteria</taxon>
        <taxon>Pseudomonadati</taxon>
        <taxon>Pseudomonadota</taxon>
        <taxon>Alphaproteobacteria</taxon>
        <taxon>Hyphomicrobiales</taxon>
        <taxon>Aurantimonadaceae</taxon>
        <taxon>Consotaella</taxon>
    </lineage>
</organism>
<name>A0A1T4RAN4_9HYPH</name>
<evidence type="ECO:0000259" key="7">
    <source>
        <dbReference type="Pfam" id="PF00892"/>
    </source>
</evidence>
<feature type="transmembrane region" description="Helical" evidence="6">
    <location>
        <begin position="216"/>
        <end position="237"/>
    </location>
</feature>
<evidence type="ECO:0000256" key="1">
    <source>
        <dbReference type="ARBA" id="ARBA00004141"/>
    </source>
</evidence>
<feature type="transmembrane region" description="Helical" evidence="6">
    <location>
        <begin position="270"/>
        <end position="288"/>
    </location>
</feature>
<evidence type="ECO:0000256" key="5">
    <source>
        <dbReference type="ARBA" id="ARBA00023136"/>
    </source>
</evidence>
<dbReference type="InterPro" id="IPR000620">
    <property type="entry name" value="EamA_dom"/>
</dbReference>
<evidence type="ECO:0000256" key="2">
    <source>
        <dbReference type="ARBA" id="ARBA00009853"/>
    </source>
</evidence>
<keyword evidence="3 6" id="KW-0812">Transmembrane</keyword>
<dbReference type="InterPro" id="IPR037185">
    <property type="entry name" value="EmrE-like"/>
</dbReference>
<dbReference type="OrthoDB" id="9815809at2"/>
<evidence type="ECO:0000256" key="6">
    <source>
        <dbReference type="SAM" id="Phobius"/>
    </source>
</evidence>
<keyword evidence="5 6" id="KW-0472">Membrane</keyword>
<feature type="transmembrane region" description="Helical" evidence="6">
    <location>
        <begin position="244"/>
        <end position="264"/>
    </location>
</feature>
<feature type="transmembrane region" description="Helical" evidence="6">
    <location>
        <begin position="187"/>
        <end position="210"/>
    </location>
</feature>
<dbReference type="GO" id="GO:0016020">
    <property type="term" value="C:membrane"/>
    <property type="evidence" value="ECO:0007669"/>
    <property type="project" value="UniProtKB-SubCell"/>
</dbReference>
<evidence type="ECO:0000256" key="3">
    <source>
        <dbReference type="ARBA" id="ARBA00022692"/>
    </source>
</evidence>
<protein>
    <submittedName>
        <fullName evidence="8">EamA-like transporter family protein</fullName>
    </submittedName>
</protein>
<comment type="subcellular location">
    <subcellularLocation>
        <location evidence="1">Membrane</location>
        <topology evidence="1">Multi-pass membrane protein</topology>
    </subcellularLocation>
</comment>
<sequence>MAPDLPVVTSSTNVLRGIAYILTAGFLIASMDGIGKALTAELPVLQVVWARYFFHTLAMTGMLVALTGRRFLVTKRPVLQITRGALLIVVTVLIYTAMPHISLADATAIQFFAPVLVTLLSALFLGESIGIYRIGAVVAGFAGVLLVVRPGFGDANPYLLLPLFAAFALAGYFMLTRTLSGPQEGLAALFHTTAAGAVVISLLVPTVWVAPTGWQLFEMAALGLFGALGHGCLVRGFAHAPASVLSPFLYSQVLFATIYTIVLFGDSLTLPMMAGTGLLIASGLTIWWRERGQK</sequence>
<feature type="transmembrane region" description="Helical" evidence="6">
    <location>
        <begin position="52"/>
        <end position="72"/>
    </location>
</feature>
<feature type="transmembrane region" description="Helical" evidence="6">
    <location>
        <begin position="84"/>
        <end position="102"/>
    </location>
</feature>
<comment type="similarity">
    <text evidence="2">Belongs to the drug/metabolite transporter (DMT) superfamily. 10 TMS drug/metabolite exporter (DME) (TC 2.A.7.3) family.</text>
</comment>
<feature type="domain" description="EamA" evidence="7">
    <location>
        <begin position="159"/>
        <end position="283"/>
    </location>
</feature>
<evidence type="ECO:0000313" key="8">
    <source>
        <dbReference type="EMBL" id="SKA12977.1"/>
    </source>
</evidence>
<dbReference type="EMBL" id="FUXL01000006">
    <property type="protein sequence ID" value="SKA12977.1"/>
    <property type="molecule type" value="Genomic_DNA"/>
</dbReference>
<feature type="transmembrane region" description="Helical" evidence="6">
    <location>
        <begin position="132"/>
        <end position="152"/>
    </location>
</feature>
<dbReference type="Pfam" id="PF00892">
    <property type="entry name" value="EamA"/>
    <property type="match status" value="2"/>
</dbReference>
<dbReference type="AlphaFoldDB" id="A0A1T4RAN4"/>
<keyword evidence="9" id="KW-1185">Reference proteome</keyword>
<dbReference type="SUPFAM" id="SSF103481">
    <property type="entry name" value="Multidrug resistance efflux transporter EmrE"/>
    <property type="match status" value="2"/>
</dbReference>
<reference evidence="8 9" key="1">
    <citation type="submission" date="2017-02" db="EMBL/GenBank/DDBJ databases">
        <authorList>
            <person name="Peterson S.W."/>
        </authorList>
    </citation>
    <scope>NUCLEOTIDE SEQUENCE [LARGE SCALE GENOMIC DNA]</scope>
    <source>
        <strain evidence="8 9">USBA 369</strain>
    </source>
</reference>
<gene>
    <name evidence="8" type="ORF">SAMN05428963_106165</name>
</gene>
<evidence type="ECO:0000256" key="4">
    <source>
        <dbReference type="ARBA" id="ARBA00022989"/>
    </source>
</evidence>